<protein>
    <submittedName>
        <fullName evidence="1">Uncharacterized protein</fullName>
    </submittedName>
</protein>
<sequence length="384" mass="42239">MPLSARDHAAEGARPGRRRVLFAPVPITPTKPLTPSHIKGLLWADVISRATAVLADVDHLHSHTVAVANAQTLGFWAHLDAHHPGLDFSGLDEEHIGSLYVEFQRRRDGGAFGDLSAYHEAVARDGWLHPASSRVLDLWTRRWAELGMRDPGLTARRPPPATADEVLDLLARRGLCIDHRPSGGPVYLDATRHGLPLRQIMSAGRHANYLLGLLRELAPLVGSYDSVVLACDREAVPDYTLLAKVLTDLGAAVTLVGIGRVRLGGDLKSSRHGGWEGRTAAHLAEEFLPRVGPAIYRLGVRLYYIAVLGQGDREPFRPQLLWRCMARAKRLLDRPATGTGADLPEFLARHARPHPHVDPYRLTTALLTRNRPAPGRELLEKVLI</sequence>
<proteinExistence type="predicted"/>
<dbReference type="EMBL" id="NHZO01000081">
    <property type="protein sequence ID" value="PHQ52612.1"/>
    <property type="molecule type" value="Genomic_DNA"/>
</dbReference>
<organism evidence="1 2">
    <name type="scientific">Streptomyces cinnamoneus</name>
    <name type="common">Streptoverticillium cinnamoneum</name>
    <dbReference type="NCBI Taxonomy" id="53446"/>
    <lineage>
        <taxon>Bacteria</taxon>
        <taxon>Bacillati</taxon>
        <taxon>Actinomycetota</taxon>
        <taxon>Actinomycetes</taxon>
        <taxon>Kitasatosporales</taxon>
        <taxon>Streptomycetaceae</taxon>
        <taxon>Streptomyces</taxon>
        <taxon>Streptomyces cinnamoneus group</taxon>
    </lineage>
</organism>
<comment type="caution">
    <text evidence="1">The sequence shown here is derived from an EMBL/GenBank/DDBJ whole genome shotgun (WGS) entry which is preliminary data.</text>
</comment>
<gene>
    <name evidence="1" type="ORF">BLA24_06660</name>
</gene>
<reference evidence="1 2" key="1">
    <citation type="journal article" date="2017" name="Biochemistry">
        <title>Identification of the Biosynthetic Pathway for the Antibiotic Bicyclomycin.</title>
        <authorList>
            <person name="Patteson J."/>
            <person name="Cai W."/>
            <person name="Johnson R.A."/>
            <person name="Santa Maria K."/>
            <person name="Li B."/>
        </authorList>
    </citation>
    <scope>NUCLEOTIDE SEQUENCE [LARGE SCALE GENOMIC DNA]</scope>
    <source>
        <strain evidence="1 2">ATCC 21532</strain>
    </source>
</reference>
<accession>A0A2G1XMY5</accession>
<dbReference type="Proteomes" id="UP000222531">
    <property type="component" value="Unassembled WGS sequence"/>
</dbReference>
<dbReference type="OrthoDB" id="3456613at2"/>
<name>A0A2G1XMY5_STRCJ</name>
<evidence type="ECO:0000313" key="2">
    <source>
        <dbReference type="Proteomes" id="UP000222531"/>
    </source>
</evidence>
<evidence type="ECO:0000313" key="1">
    <source>
        <dbReference type="EMBL" id="PHQ52612.1"/>
    </source>
</evidence>
<dbReference type="AlphaFoldDB" id="A0A2G1XMY5"/>
<keyword evidence="2" id="KW-1185">Reference proteome</keyword>